<dbReference type="OMA" id="MIRYKND"/>
<dbReference type="KEGG" id="prel:PRELSG_0615300"/>
<gene>
    <name evidence="2" type="primary">GEXP15</name>
    <name evidence="2" type="ORF">PRELSG_0615300</name>
</gene>
<proteinExistence type="predicted"/>
<protein>
    <recommendedName>
        <fullName evidence="4">GYF domain-containing protein</fullName>
    </recommendedName>
</protein>
<feature type="compositionally biased region" description="Acidic residues" evidence="1">
    <location>
        <begin position="819"/>
        <end position="834"/>
    </location>
</feature>
<dbReference type="PANTHER" id="PTHR13138">
    <property type="entry name" value="PROTEIN LIN1"/>
    <property type="match status" value="1"/>
</dbReference>
<sequence>MLNEETIGVDMDKIEDDITKNKDGIEKKKKKKVQFSDKNETIYYEKDESENNYFNLSLNNFNYFECFYNEMYDCDFDEKGFKTEDIYINGEKGNKYNKFYEKDISDKERYTQTKKNTFENGLNINENMKTDNLKIFNLKREKFSQSFNEDCSFEVNDIHTAIINAEEKTSNYSKYYFGYDIEPFNMKNELKEGYIDKYGNYIYNESDNDDIEEAWLKSVDEKDPFSTFSDQKLKTKIHNEINSKYDEANNLNNDLLTVNIYDALYSLCCLLIDKETPIKAMIRYKNDLKLCKNYLNECKLKIEKLNSLSNFHENKNSLFNINLNNEENNLDNSYFNYKDQNKKKLLQINIKKKDISVNTKTRNENFILSNEENANMKNKDEIENENEIKKDIKNEKEIEHIKNENEIKDNKKNENEVNEDIKNKEETKEDMKNDNEIKNKEETKEDMKNDNEIKNKEETKEDMKNDNEIKNKEEAKEDMENDNEIKNKEKTKEDMENDNEIKNKEKTKEDIKNDNEIKNKEVKEDMENDNEIKNKEEIKEDMKSEGQIKSKEVKKELKNEEIKIEEVKINTAIDISHEKIDGLQVNICKGDIYENSKHNINEEKIDKNLINNKKENNNDLVNDEKLKELHKLEETYLKIALDYKTIERRFNNLIDLTQKLTNEYKNVYFLTKNEFENLCKKLEEYKENVDIQWQFKWNNDLDNNIYGPFNYYDIYNLISVGIVSAANPIQLRRINNENQVLENIWQMYDAVNYLTFVSNDNIKKKRKLNETDIKEEHDVEHDNEESTNSLDEEYDIKKKRKKKKGLIQISKKNKKSNEQEDSDNDDDFESCYEF</sequence>
<feature type="region of interest" description="Disordered" evidence="1">
    <location>
        <begin position="403"/>
        <end position="547"/>
    </location>
</feature>
<dbReference type="Gene3D" id="3.30.1490.40">
    <property type="match status" value="1"/>
</dbReference>
<dbReference type="AlphaFoldDB" id="A0A1J1H6F5"/>
<feature type="compositionally biased region" description="Acidic residues" evidence="1">
    <location>
        <begin position="781"/>
        <end position="794"/>
    </location>
</feature>
<dbReference type="Proteomes" id="UP000220158">
    <property type="component" value="Chromosome 6"/>
</dbReference>
<evidence type="ECO:0000256" key="1">
    <source>
        <dbReference type="SAM" id="MobiDB-lite"/>
    </source>
</evidence>
<dbReference type="GeneID" id="39735279"/>
<dbReference type="VEuPathDB" id="PlasmoDB:PRELSG_0615300"/>
<dbReference type="RefSeq" id="XP_028532186.1">
    <property type="nucleotide sequence ID" value="XM_028675615.1"/>
</dbReference>
<dbReference type="PANTHER" id="PTHR13138:SF3">
    <property type="entry name" value="CD2 ANTIGEN CYTOPLASMIC TAIL-BINDING PROTEIN 2"/>
    <property type="match status" value="1"/>
</dbReference>
<dbReference type="SUPFAM" id="SSF55277">
    <property type="entry name" value="GYF domain"/>
    <property type="match status" value="1"/>
</dbReference>
<accession>A0A1J1H6F5</accession>
<name>A0A1J1H6F5_PLARL</name>
<dbReference type="InterPro" id="IPR039905">
    <property type="entry name" value="CD2BP2/Lin1"/>
</dbReference>
<feature type="compositionally biased region" description="Basic and acidic residues" evidence="1">
    <location>
        <begin position="403"/>
        <end position="475"/>
    </location>
</feature>
<keyword evidence="3" id="KW-1185">Reference proteome</keyword>
<dbReference type="GO" id="GO:0005682">
    <property type="term" value="C:U5 snRNP"/>
    <property type="evidence" value="ECO:0007669"/>
    <property type="project" value="InterPro"/>
</dbReference>
<dbReference type="InterPro" id="IPR035445">
    <property type="entry name" value="GYF-like_dom_sf"/>
</dbReference>
<feature type="region of interest" description="Disordered" evidence="1">
    <location>
        <begin position="774"/>
        <end position="834"/>
    </location>
</feature>
<reference evidence="2 3" key="1">
    <citation type="submission" date="2015-04" db="EMBL/GenBank/DDBJ databases">
        <authorList>
            <consortium name="Pathogen Informatics"/>
        </authorList>
    </citation>
    <scope>NUCLEOTIDE SEQUENCE [LARGE SCALE GENOMIC DNA]</scope>
    <source>
        <strain evidence="2 3">SGS1</strain>
    </source>
</reference>
<evidence type="ECO:0000313" key="2">
    <source>
        <dbReference type="EMBL" id="CRG99178.1"/>
    </source>
</evidence>
<evidence type="ECO:0008006" key="4">
    <source>
        <dbReference type="Google" id="ProtNLM"/>
    </source>
</evidence>
<dbReference type="EMBL" id="LN835301">
    <property type="protein sequence ID" value="CRG99178.1"/>
    <property type="molecule type" value="Genomic_DNA"/>
</dbReference>
<organism evidence="2 3">
    <name type="scientific">Plasmodium relictum</name>
    <dbReference type="NCBI Taxonomy" id="85471"/>
    <lineage>
        <taxon>Eukaryota</taxon>
        <taxon>Sar</taxon>
        <taxon>Alveolata</taxon>
        <taxon>Apicomplexa</taxon>
        <taxon>Aconoidasida</taxon>
        <taxon>Haemosporida</taxon>
        <taxon>Plasmodiidae</taxon>
        <taxon>Plasmodium</taxon>
        <taxon>Plasmodium (Haemamoeba)</taxon>
    </lineage>
</organism>
<evidence type="ECO:0000313" key="3">
    <source>
        <dbReference type="Proteomes" id="UP000220158"/>
    </source>
</evidence>
<feature type="compositionally biased region" description="Basic and acidic residues" evidence="1">
    <location>
        <begin position="483"/>
        <end position="547"/>
    </location>
</feature>
<dbReference type="OrthoDB" id="331341at2759"/>